<reference evidence="13" key="1">
    <citation type="thesis" date="2020" institute="ProQuest LLC" country="789 East Eisenhower Parkway, Ann Arbor, MI, USA">
        <title>Comparative Genomics and Chromosome Evolution.</title>
        <authorList>
            <person name="Mudd A.B."/>
        </authorList>
    </citation>
    <scope>NUCLEOTIDE SEQUENCE</scope>
    <source>
        <strain evidence="13">1538</strain>
        <tissue evidence="13">Blood</tissue>
    </source>
</reference>
<feature type="region of interest" description="Disordered" evidence="11">
    <location>
        <begin position="311"/>
        <end position="330"/>
    </location>
</feature>
<dbReference type="AlphaFoldDB" id="A0AAV3B290"/>
<dbReference type="GO" id="GO:0003725">
    <property type="term" value="F:double-stranded RNA binding"/>
    <property type="evidence" value="ECO:0007669"/>
    <property type="project" value="TreeGrafter"/>
</dbReference>
<evidence type="ECO:0000256" key="5">
    <source>
        <dbReference type="ARBA" id="ARBA00022737"/>
    </source>
</evidence>
<keyword evidence="7" id="KW-0862">Zinc</keyword>
<dbReference type="InterPro" id="IPR013087">
    <property type="entry name" value="Znf_C2H2_type"/>
</dbReference>
<feature type="region of interest" description="Disordered" evidence="11">
    <location>
        <begin position="175"/>
        <end position="202"/>
    </location>
</feature>
<evidence type="ECO:0000256" key="6">
    <source>
        <dbReference type="ARBA" id="ARBA00022771"/>
    </source>
</evidence>
<feature type="domain" description="C2H2-type" evidence="12">
    <location>
        <begin position="139"/>
        <end position="162"/>
    </location>
</feature>
<protein>
    <recommendedName>
        <fullName evidence="10">Zinc finger protein 346</fullName>
    </recommendedName>
</protein>
<keyword evidence="8" id="KW-0694">RNA-binding</keyword>
<keyword evidence="4" id="KW-0479">Metal-binding</keyword>
<dbReference type="InterPro" id="IPR051868">
    <property type="entry name" value="ZN346_ZMAT4"/>
</dbReference>
<dbReference type="GO" id="GO:0005737">
    <property type="term" value="C:cytoplasm"/>
    <property type="evidence" value="ECO:0007669"/>
    <property type="project" value="UniProtKB-SubCell"/>
</dbReference>
<sequence length="398" mass="43273">MTRRLCTSYVTLTCPAPSANSTPPFNNSILASTVRGGSLSREKMAEGFDNGDDMDLPVGEEAVNRLIRENRHLFSDGHCKVCSAVLISESQKLAHYQSRKHASKYRRYLTIHQGDGLTPAKRRADGALDIGDETDRNKCCPVCNMTFSSPVVATSHYEGKTHAKNLKLKIQGGVKEGIPLPKKPRLTPPAPDTTKKTGTADRSDPEKFCQLCNATFNNPHMAQQHYAGKKHKKQETKSKLMTIYTSCGNTLPQSTPLKPLTPGSASTGNGFTCDTCNIVVNSIAQYEAHISGTKHKNNLMSNVTAPVNKFPSSYSTGPESPRGSYPRVSSSANQFSSAGFYSAPPGNVNPTLSGTEPLLQRPHDFGSGLHSMPSFASQSYAHKDFTGPEGYRYFSQGY</sequence>
<dbReference type="PANTHER" id="PTHR46144">
    <property type="entry name" value="ZINC FINGER PROTEIN 385B-LIKE"/>
    <property type="match status" value="1"/>
</dbReference>
<evidence type="ECO:0000256" key="2">
    <source>
        <dbReference type="ARBA" id="ARBA00004496"/>
    </source>
</evidence>
<name>A0AAV3B290_PYXAD</name>
<feature type="compositionally biased region" description="Basic and acidic residues" evidence="11">
    <location>
        <begin position="193"/>
        <end position="202"/>
    </location>
</feature>
<evidence type="ECO:0000256" key="1">
    <source>
        <dbReference type="ARBA" id="ARBA00004123"/>
    </source>
</evidence>
<gene>
    <name evidence="13" type="ORF">GDO54_006842</name>
</gene>
<dbReference type="SMART" id="SM00355">
    <property type="entry name" value="ZnF_C2H2"/>
    <property type="match status" value="4"/>
</dbReference>
<dbReference type="EMBL" id="DYDO01000002">
    <property type="protein sequence ID" value="DBA30917.1"/>
    <property type="molecule type" value="Genomic_DNA"/>
</dbReference>
<evidence type="ECO:0000256" key="9">
    <source>
        <dbReference type="ARBA" id="ARBA00023242"/>
    </source>
</evidence>
<evidence type="ECO:0000259" key="12">
    <source>
        <dbReference type="PROSITE" id="PS00028"/>
    </source>
</evidence>
<dbReference type="Pfam" id="PF12874">
    <property type="entry name" value="zf-met"/>
    <property type="match status" value="4"/>
</dbReference>
<evidence type="ECO:0000256" key="8">
    <source>
        <dbReference type="ARBA" id="ARBA00022884"/>
    </source>
</evidence>
<dbReference type="SMART" id="SM00451">
    <property type="entry name" value="ZnF_U1"/>
    <property type="match status" value="4"/>
</dbReference>
<dbReference type="GO" id="GO:0005634">
    <property type="term" value="C:nucleus"/>
    <property type="evidence" value="ECO:0007669"/>
    <property type="project" value="UniProtKB-SubCell"/>
</dbReference>
<evidence type="ECO:0000256" key="3">
    <source>
        <dbReference type="ARBA" id="ARBA00022490"/>
    </source>
</evidence>
<keyword evidence="6" id="KW-0863">Zinc-finger</keyword>
<evidence type="ECO:0000313" key="13">
    <source>
        <dbReference type="EMBL" id="DBA30917.1"/>
    </source>
</evidence>
<dbReference type="InterPro" id="IPR003604">
    <property type="entry name" value="Matrin/U1-like-C_Znf_C2H2"/>
</dbReference>
<evidence type="ECO:0000256" key="7">
    <source>
        <dbReference type="ARBA" id="ARBA00022833"/>
    </source>
</evidence>
<organism evidence="13 14">
    <name type="scientific">Pyxicephalus adspersus</name>
    <name type="common">African bullfrog</name>
    <dbReference type="NCBI Taxonomy" id="30357"/>
    <lineage>
        <taxon>Eukaryota</taxon>
        <taxon>Metazoa</taxon>
        <taxon>Chordata</taxon>
        <taxon>Craniata</taxon>
        <taxon>Vertebrata</taxon>
        <taxon>Euteleostomi</taxon>
        <taxon>Amphibia</taxon>
        <taxon>Batrachia</taxon>
        <taxon>Anura</taxon>
        <taxon>Neobatrachia</taxon>
        <taxon>Ranoidea</taxon>
        <taxon>Pyxicephalidae</taxon>
        <taxon>Pyxicephalinae</taxon>
        <taxon>Pyxicephalus</taxon>
    </lineage>
</organism>
<evidence type="ECO:0000256" key="4">
    <source>
        <dbReference type="ARBA" id="ARBA00022723"/>
    </source>
</evidence>
<keyword evidence="9" id="KW-0539">Nucleus</keyword>
<comment type="caution">
    <text evidence="13">The sequence shown here is derived from an EMBL/GenBank/DDBJ whole genome shotgun (WGS) entry which is preliminary data.</text>
</comment>
<keyword evidence="14" id="KW-1185">Reference proteome</keyword>
<evidence type="ECO:0000256" key="10">
    <source>
        <dbReference type="ARBA" id="ARBA00039634"/>
    </source>
</evidence>
<proteinExistence type="predicted"/>
<dbReference type="GO" id="GO:0008270">
    <property type="term" value="F:zinc ion binding"/>
    <property type="evidence" value="ECO:0007669"/>
    <property type="project" value="UniProtKB-KW"/>
</dbReference>
<dbReference type="SUPFAM" id="SSF57667">
    <property type="entry name" value="beta-beta-alpha zinc fingers"/>
    <property type="match status" value="4"/>
</dbReference>
<keyword evidence="3" id="KW-0963">Cytoplasm</keyword>
<dbReference type="Gene3D" id="3.30.160.60">
    <property type="entry name" value="Classic Zinc Finger"/>
    <property type="match status" value="4"/>
</dbReference>
<comment type="subcellular location">
    <subcellularLocation>
        <location evidence="2">Cytoplasm</location>
    </subcellularLocation>
    <subcellularLocation>
        <location evidence="1">Nucleus</location>
    </subcellularLocation>
</comment>
<evidence type="ECO:0000313" key="14">
    <source>
        <dbReference type="Proteomes" id="UP001181693"/>
    </source>
</evidence>
<dbReference type="PROSITE" id="PS00028">
    <property type="entry name" value="ZINC_FINGER_C2H2_1"/>
    <property type="match status" value="2"/>
</dbReference>
<accession>A0AAV3B290</accession>
<dbReference type="InterPro" id="IPR036236">
    <property type="entry name" value="Znf_C2H2_sf"/>
</dbReference>
<evidence type="ECO:0000256" key="11">
    <source>
        <dbReference type="SAM" id="MobiDB-lite"/>
    </source>
</evidence>
<dbReference type="Proteomes" id="UP001181693">
    <property type="component" value="Unassembled WGS sequence"/>
</dbReference>
<keyword evidence="5" id="KW-0677">Repeat</keyword>
<feature type="domain" description="C2H2-type" evidence="12">
    <location>
        <begin position="209"/>
        <end position="231"/>
    </location>
</feature>
<dbReference type="PANTHER" id="PTHR46144:SF5">
    <property type="entry name" value="ZINC FINGER PROTEIN 346"/>
    <property type="match status" value="1"/>
</dbReference>